<dbReference type="GO" id="GO:0046872">
    <property type="term" value="F:metal ion binding"/>
    <property type="evidence" value="ECO:0007669"/>
    <property type="project" value="UniProtKB-KW"/>
</dbReference>
<dbReference type="PIRSF" id="PIRSF000156">
    <property type="entry name" value="Pyruvate_dh_E1"/>
    <property type="match status" value="1"/>
</dbReference>
<evidence type="ECO:0000256" key="6">
    <source>
        <dbReference type="ARBA" id="ARBA00023052"/>
    </source>
</evidence>
<dbReference type="InterPro" id="IPR041621">
    <property type="entry name" value="PDH_E1_M"/>
</dbReference>
<dbReference type="InterPro" id="IPR035807">
    <property type="entry name" value="PDC_E1_N"/>
</dbReference>
<dbReference type="InterPro" id="IPR051157">
    <property type="entry name" value="PDH/Transketolase"/>
</dbReference>
<feature type="domain" description="Pyruvate dehydrogenase E1 component middle" evidence="12">
    <location>
        <begin position="479"/>
        <end position="698"/>
    </location>
</feature>
<dbReference type="InterPro" id="IPR005474">
    <property type="entry name" value="Transketolase_N"/>
</dbReference>
<evidence type="ECO:0000259" key="13">
    <source>
        <dbReference type="Pfam" id="PF22613"/>
    </source>
</evidence>
<protein>
    <recommendedName>
        <fullName evidence="4 9">Pyruvate dehydrogenase E1 component</fullName>
        <ecNumber evidence="3 9">1.2.4.1</ecNumber>
    </recommendedName>
</protein>
<sequence length="887" mass="97369">MDTPIEPTDADPQETQEWLEAMQAVLAHEGRPRTHYLLDQLIGQDRAGHGGYAAPNATPYVNTIRPADQGLFPGDMGIELRLDAYLRWNAMAMVLRAGKTSGVGGHIATYASATTLYETGFRHFFRAATPDFLGDMLYIQGHSAPGIYARAYLEGRISEEELDRFRRETAGGGLASYPHPRTMPGFWQFPTVSMGLGPLMAAYQARYMRYLEDRELIPAQGRKVWGFLGDGEQDQPETLAAVAMAGREKLDNLIFVVNCNLQRLDGPVRGNAKIIQELESVYRGAGWNVIKVIWGAGWDALLAQDHDGRLRRRMMQCVDGEYQVFKARGGAYVREHFFGADPVLLERVAHLSDEEIGALNRGGHDPAKIYAAYATALAHRGQPTVILAKTVKGYGMGAAGEAANTNHQQKKMADPAVRAFRDRFSIPVPDDLLEQIPYIKPAPGSAERTYFDAAIARAGGHLPRRPAGPGPLATPPLEAFAAHLKGSDGREFSTTMAFVRVLAQLLKDPAIGQRVVPIVPDESRTFGMDGMFRQVGIYSHVGQLYTPQDADQLSVYREDRRGQILQEGINESGAMASWIAAATAHSTHGVATIPFYIFYSMFGFQRVGDLAWAAGDIRARGFLLGATSGRTTLEGEGLQHDDGHSHVLASVIPSCVAYDPAYAYEIAVIVQDGMRRMYQDEEDVFYYLTLINEKTAHPPMPQGAEEGILRGMYRLRDGGDGALRVQLLGSGAILGETLAAADLLRQDFGVAADVWSVTSYSELGRDGQEAERWSRLHPLEDRRRGYAETVLADSEGPVVAATDYMKTVAEQIRPFMQDRRYVTLGTDGFGRSDTRTALRAYFEVDRHHIALAALKALADDGLMPRDCAADAIARYGIDPEAVSAARP</sequence>
<accession>A0A424W7U4</accession>
<dbReference type="AlphaFoldDB" id="A0A424W7U4"/>
<dbReference type="SUPFAM" id="SSF52518">
    <property type="entry name" value="Thiamin diphosphate-binding fold (THDP-binding)"/>
    <property type="match status" value="2"/>
</dbReference>
<dbReference type="InterPro" id="IPR029061">
    <property type="entry name" value="THDP-binding"/>
</dbReference>
<evidence type="ECO:0000256" key="10">
    <source>
        <dbReference type="PIRSR" id="PIRSR000156-1"/>
    </source>
</evidence>
<evidence type="ECO:0000259" key="11">
    <source>
        <dbReference type="Pfam" id="PF00456"/>
    </source>
</evidence>
<comment type="cofactor">
    <cofactor evidence="1 9">
        <name>thiamine diphosphate</name>
        <dbReference type="ChEBI" id="CHEBI:58937"/>
    </cofactor>
</comment>
<evidence type="ECO:0000256" key="1">
    <source>
        <dbReference type="ARBA" id="ARBA00001964"/>
    </source>
</evidence>
<feature type="binding site" evidence="10">
    <location>
        <position position="262"/>
    </location>
    <ligand>
        <name>Mg(2+)</name>
        <dbReference type="ChEBI" id="CHEBI:18420"/>
    </ligand>
</feature>
<dbReference type="OrthoDB" id="9759664at2"/>
<reference evidence="14 15" key="1">
    <citation type="submission" date="2018-08" db="EMBL/GenBank/DDBJ databases">
        <title>Achromobacter xylosoxidans Genome sequencing and assembly.</title>
        <authorList>
            <person name="Wang R."/>
            <person name="Rensing C."/>
            <person name="Li Y."/>
        </authorList>
    </citation>
    <scope>NUCLEOTIDE SEQUENCE [LARGE SCALE GENOMIC DNA]</scope>
    <source>
        <strain evidence="14 15">GD003A</strain>
    </source>
</reference>
<keyword evidence="6 9" id="KW-0786">Thiamine pyrophosphate</keyword>
<dbReference type="SUPFAM" id="SSF52922">
    <property type="entry name" value="TK C-terminal domain-like"/>
    <property type="match status" value="1"/>
</dbReference>
<evidence type="ECO:0000313" key="15">
    <source>
        <dbReference type="Proteomes" id="UP000285324"/>
    </source>
</evidence>
<dbReference type="EC" id="1.2.4.1" evidence="3 9"/>
<keyword evidence="7 9" id="KW-0670">Pyruvate</keyword>
<feature type="binding site" evidence="10">
    <location>
        <position position="260"/>
    </location>
    <ligand>
        <name>Mg(2+)</name>
        <dbReference type="ChEBI" id="CHEBI:18420"/>
    </ligand>
</feature>
<evidence type="ECO:0000256" key="9">
    <source>
        <dbReference type="PIRNR" id="PIRNR000156"/>
    </source>
</evidence>
<evidence type="ECO:0000256" key="4">
    <source>
        <dbReference type="ARBA" id="ARBA00017172"/>
    </source>
</evidence>
<evidence type="ECO:0000256" key="8">
    <source>
        <dbReference type="ARBA" id="ARBA00051231"/>
    </source>
</evidence>
<dbReference type="PANTHER" id="PTHR43825:SF3">
    <property type="entry name" value="PYRUVATE DEHYDROGENASE E1 COMPONENT"/>
    <property type="match status" value="1"/>
</dbReference>
<dbReference type="InterPro" id="IPR009014">
    <property type="entry name" value="Transketo_C/PFOR_II"/>
</dbReference>
<organism evidence="14 15">
    <name type="scientific">Alcaligenes xylosoxydans xylosoxydans</name>
    <name type="common">Achromobacter xylosoxidans</name>
    <dbReference type="NCBI Taxonomy" id="85698"/>
    <lineage>
        <taxon>Bacteria</taxon>
        <taxon>Pseudomonadati</taxon>
        <taxon>Pseudomonadota</taxon>
        <taxon>Betaproteobacteria</taxon>
        <taxon>Burkholderiales</taxon>
        <taxon>Alcaligenaceae</taxon>
        <taxon>Achromobacter</taxon>
    </lineage>
</organism>
<dbReference type="Pfam" id="PF22613">
    <property type="entry name" value="Transketolase_C_1"/>
    <property type="match status" value="1"/>
</dbReference>
<dbReference type="PANTHER" id="PTHR43825">
    <property type="entry name" value="PYRUVATE DEHYDROGENASE E1 COMPONENT"/>
    <property type="match status" value="1"/>
</dbReference>
<dbReference type="NCBIfam" id="TIGR00759">
    <property type="entry name" value="aceE"/>
    <property type="match status" value="1"/>
</dbReference>
<proteinExistence type="predicted"/>
<evidence type="ECO:0000259" key="12">
    <source>
        <dbReference type="Pfam" id="PF17831"/>
    </source>
</evidence>
<feature type="binding site" evidence="10">
    <location>
        <position position="230"/>
    </location>
    <ligand>
        <name>Mg(2+)</name>
        <dbReference type="ChEBI" id="CHEBI:18420"/>
    </ligand>
</feature>
<keyword evidence="10" id="KW-0479">Metal-binding</keyword>
<dbReference type="GO" id="GO:0004739">
    <property type="term" value="F:pyruvate dehydrogenase (acetyl-transferring) activity"/>
    <property type="evidence" value="ECO:0007669"/>
    <property type="project" value="UniProtKB-EC"/>
</dbReference>
<dbReference type="CDD" id="cd02017">
    <property type="entry name" value="TPP_E1_EcPDC_like"/>
    <property type="match status" value="1"/>
</dbReference>
<dbReference type="InterPro" id="IPR004660">
    <property type="entry name" value="PDH_E1"/>
</dbReference>
<keyword evidence="10" id="KW-0460">Magnesium</keyword>
<dbReference type="Gene3D" id="3.40.50.920">
    <property type="match status" value="1"/>
</dbReference>
<keyword evidence="5 9" id="KW-0560">Oxidoreductase</keyword>
<dbReference type="Proteomes" id="UP000285324">
    <property type="component" value="Unassembled WGS sequence"/>
</dbReference>
<name>A0A424W7U4_ALCXX</name>
<evidence type="ECO:0000256" key="3">
    <source>
        <dbReference type="ARBA" id="ARBA00012281"/>
    </source>
</evidence>
<evidence type="ECO:0000256" key="5">
    <source>
        <dbReference type="ARBA" id="ARBA00023002"/>
    </source>
</evidence>
<feature type="domain" description="Transketolase N-terminal" evidence="11">
    <location>
        <begin position="139"/>
        <end position="294"/>
    </location>
</feature>
<dbReference type="EMBL" id="QVXO01000044">
    <property type="protein sequence ID" value="RPJ89300.1"/>
    <property type="molecule type" value="Genomic_DNA"/>
</dbReference>
<dbReference type="Gene3D" id="3.40.50.970">
    <property type="match status" value="2"/>
</dbReference>
<dbReference type="Pfam" id="PF17831">
    <property type="entry name" value="PDH_E1_M"/>
    <property type="match status" value="1"/>
</dbReference>
<dbReference type="Pfam" id="PF00456">
    <property type="entry name" value="Transketolase_N"/>
    <property type="match status" value="1"/>
</dbReference>
<evidence type="ECO:0000256" key="2">
    <source>
        <dbReference type="ARBA" id="ARBA00003157"/>
    </source>
</evidence>
<evidence type="ECO:0000256" key="7">
    <source>
        <dbReference type="ARBA" id="ARBA00023317"/>
    </source>
</evidence>
<evidence type="ECO:0000313" key="14">
    <source>
        <dbReference type="EMBL" id="RPJ89300.1"/>
    </source>
</evidence>
<comment type="catalytic activity">
    <reaction evidence="8 9">
        <text>N(6)-[(R)-lipoyl]-L-lysyl-[protein] + pyruvate + H(+) = N(6)-[(R)-S(8)-acetyldihydrolipoyl]-L-lysyl-[protein] + CO2</text>
        <dbReference type="Rhea" id="RHEA:19189"/>
        <dbReference type="Rhea" id="RHEA-COMP:10474"/>
        <dbReference type="Rhea" id="RHEA-COMP:10478"/>
        <dbReference type="ChEBI" id="CHEBI:15361"/>
        <dbReference type="ChEBI" id="CHEBI:15378"/>
        <dbReference type="ChEBI" id="CHEBI:16526"/>
        <dbReference type="ChEBI" id="CHEBI:83099"/>
        <dbReference type="ChEBI" id="CHEBI:83111"/>
        <dbReference type="EC" id="1.2.4.1"/>
    </reaction>
</comment>
<comment type="function">
    <text evidence="2 9">Component of the pyruvate dehydrogenase (PDH) complex, that catalyzes the overall conversion of pyruvate to acetyl-CoA and CO(2).</text>
</comment>
<dbReference type="RefSeq" id="WP_118933755.1">
    <property type="nucleotide sequence ID" value="NZ_CP061008.1"/>
</dbReference>
<comment type="cofactor">
    <cofactor evidence="10">
        <name>Mg(2+)</name>
        <dbReference type="ChEBI" id="CHEBI:18420"/>
    </cofactor>
</comment>
<gene>
    <name evidence="14" type="primary">aceE</name>
    <name evidence="14" type="ORF">DY367_23515</name>
</gene>
<dbReference type="FunFam" id="3.40.50.970:FF:000011">
    <property type="entry name" value="Pyruvate dehydrogenase E1 component"/>
    <property type="match status" value="1"/>
</dbReference>
<comment type="caution">
    <text evidence="14">The sequence shown here is derived from an EMBL/GenBank/DDBJ whole genome shotgun (WGS) entry which is preliminary data.</text>
</comment>
<feature type="domain" description="Transketolase-like C-terminal" evidence="13">
    <location>
        <begin position="711"/>
        <end position="845"/>
    </location>
</feature>
<dbReference type="InterPro" id="IPR055152">
    <property type="entry name" value="Transketolase-like_C_2"/>
</dbReference>